<comment type="caution">
    <text evidence="1">The sequence shown here is derived from an EMBL/GenBank/DDBJ whole genome shotgun (WGS) entry which is preliminary data.</text>
</comment>
<reference evidence="1" key="1">
    <citation type="submission" date="2022-08" db="EMBL/GenBank/DDBJ databases">
        <authorList>
            <person name="Zhang D."/>
        </authorList>
    </citation>
    <scope>NUCLEOTIDE SEQUENCE</scope>
    <source>
        <strain evidence="1">XJ19-11</strain>
    </source>
</reference>
<dbReference type="EMBL" id="JANSUY010000002">
    <property type="protein sequence ID" value="MCR9014532.1"/>
    <property type="molecule type" value="Genomic_DNA"/>
</dbReference>
<dbReference type="AlphaFoldDB" id="A0A9X2P6R3"/>
<organism evidence="1 2">
    <name type="scientific">Aquiflexum gelatinilyticum</name>
    <dbReference type="NCBI Taxonomy" id="2961943"/>
    <lineage>
        <taxon>Bacteria</taxon>
        <taxon>Pseudomonadati</taxon>
        <taxon>Bacteroidota</taxon>
        <taxon>Cytophagia</taxon>
        <taxon>Cytophagales</taxon>
        <taxon>Cyclobacteriaceae</taxon>
        <taxon>Aquiflexum</taxon>
    </lineage>
</organism>
<dbReference type="RefSeq" id="WP_258422408.1">
    <property type="nucleotide sequence ID" value="NZ_JANSUY010000002.1"/>
</dbReference>
<keyword evidence="2" id="KW-1185">Reference proteome</keyword>
<protein>
    <submittedName>
        <fullName evidence="1">Sugar phosphate isomerase/epimerase</fullName>
    </submittedName>
</protein>
<dbReference type="SUPFAM" id="SSF51658">
    <property type="entry name" value="Xylose isomerase-like"/>
    <property type="match status" value="1"/>
</dbReference>
<evidence type="ECO:0000313" key="1">
    <source>
        <dbReference type="EMBL" id="MCR9014532.1"/>
    </source>
</evidence>
<dbReference type="InterPro" id="IPR036237">
    <property type="entry name" value="Xyl_isomerase-like_sf"/>
</dbReference>
<accession>A0A9X2P6R3</accession>
<keyword evidence="1" id="KW-0413">Isomerase</keyword>
<sequence>MKIAYFCPLWGSEAIPFEDFLNRVLEVGYDGVEMSFPLDEKERDQRANLINSYGLKLIAQHWETVDADFVVHSKNFERRLRNLAATNPLFINSQTGKDYYTFEQNNALFILAAEISKETGIPVFHETHRGKWSFAAHVTKGYLDLLPELKIALDISHWCVTAESFLEDQEEAVQAAIRSTAHLHARVGYTEGPQVPDPRVPEWKPALERHFMWWDQVIEKAAKEGEKTFTVTPEFGAPPYMVLHPQTGKPLVNQWEVNAWMMEAFKKRYL</sequence>
<evidence type="ECO:0000313" key="2">
    <source>
        <dbReference type="Proteomes" id="UP001142175"/>
    </source>
</evidence>
<dbReference type="Gene3D" id="3.20.20.150">
    <property type="entry name" value="Divalent-metal-dependent TIM barrel enzymes"/>
    <property type="match status" value="1"/>
</dbReference>
<gene>
    <name evidence="1" type="ORF">NU887_05755</name>
</gene>
<dbReference type="Proteomes" id="UP001142175">
    <property type="component" value="Unassembled WGS sequence"/>
</dbReference>
<dbReference type="GO" id="GO:0016853">
    <property type="term" value="F:isomerase activity"/>
    <property type="evidence" value="ECO:0007669"/>
    <property type="project" value="UniProtKB-KW"/>
</dbReference>
<name>A0A9X2P6R3_9BACT</name>
<proteinExistence type="predicted"/>